<dbReference type="GO" id="GO:0016020">
    <property type="term" value="C:membrane"/>
    <property type="evidence" value="ECO:0007669"/>
    <property type="project" value="InterPro"/>
</dbReference>
<dbReference type="Proteomes" id="UP000230970">
    <property type="component" value="Unassembled WGS sequence"/>
</dbReference>
<keyword evidence="1" id="KW-0812">Transmembrane</keyword>
<name>A0A2M7TDR2_UNCKA</name>
<feature type="transmembrane region" description="Helical" evidence="1">
    <location>
        <begin position="149"/>
        <end position="168"/>
    </location>
</feature>
<feature type="transmembrane region" description="Helical" evidence="1">
    <location>
        <begin position="6"/>
        <end position="21"/>
    </location>
</feature>
<dbReference type="InterPro" id="IPR000620">
    <property type="entry name" value="EamA_dom"/>
</dbReference>
<feature type="transmembrane region" description="Helical" evidence="1">
    <location>
        <begin position="93"/>
        <end position="112"/>
    </location>
</feature>
<dbReference type="SUPFAM" id="SSF103481">
    <property type="entry name" value="Multidrug resistance efflux transporter EmrE"/>
    <property type="match status" value="1"/>
</dbReference>
<dbReference type="EMBL" id="PFNJ01000014">
    <property type="protein sequence ID" value="PIZ43647.1"/>
    <property type="molecule type" value="Genomic_DNA"/>
</dbReference>
<dbReference type="Pfam" id="PF00892">
    <property type="entry name" value="EamA"/>
    <property type="match status" value="1"/>
</dbReference>
<feature type="transmembrane region" description="Helical" evidence="1">
    <location>
        <begin position="209"/>
        <end position="231"/>
    </location>
</feature>
<feature type="transmembrane region" description="Helical" evidence="1">
    <location>
        <begin position="118"/>
        <end position="137"/>
    </location>
</feature>
<keyword evidence="1" id="KW-1133">Transmembrane helix</keyword>
<proteinExistence type="predicted"/>
<feature type="transmembrane region" description="Helical" evidence="1">
    <location>
        <begin position="33"/>
        <end position="55"/>
    </location>
</feature>
<comment type="caution">
    <text evidence="3">The sequence shown here is derived from an EMBL/GenBank/DDBJ whole genome shotgun (WGS) entry which is preliminary data.</text>
</comment>
<feature type="transmembrane region" description="Helical" evidence="1">
    <location>
        <begin position="67"/>
        <end position="86"/>
    </location>
</feature>
<organism evidence="3 4">
    <name type="scientific">candidate division WWE3 bacterium CG_4_10_14_0_2_um_filter_42_8</name>
    <dbReference type="NCBI Taxonomy" id="1975074"/>
    <lineage>
        <taxon>Bacteria</taxon>
        <taxon>Katanobacteria</taxon>
    </lineage>
</organism>
<reference evidence="4" key="1">
    <citation type="submission" date="2017-09" db="EMBL/GenBank/DDBJ databases">
        <title>Depth-based differentiation of microbial function through sediment-hosted aquifers and enrichment of novel symbionts in the deep terrestrial subsurface.</title>
        <authorList>
            <person name="Probst A.J."/>
            <person name="Ladd B."/>
            <person name="Jarett J.K."/>
            <person name="Geller-Mcgrath D.E."/>
            <person name="Sieber C.M.K."/>
            <person name="Emerson J.B."/>
            <person name="Anantharaman K."/>
            <person name="Thomas B.C."/>
            <person name="Malmstrom R."/>
            <person name="Stieglmeier M."/>
            <person name="Klingl A."/>
            <person name="Woyke T."/>
            <person name="Ryan C.M."/>
            <person name="Banfield J.F."/>
        </authorList>
    </citation>
    <scope>NUCLEOTIDE SEQUENCE [LARGE SCALE GENOMIC DNA]</scope>
</reference>
<keyword evidence="1" id="KW-0472">Membrane</keyword>
<evidence type="ECO:0000313" key="4">
    <source>
        <dbReference type="Proteomes" id="UP000230970"/>
    </source>
</evidence>
<evidence type="ECO:0000259" key="2">
    <source>
        <dbReference type="Pfam" id="PF00892"/>
    </source>
</evidence>
<feature type="domain" description="EamA" evidence="2">
    <location>
        <begin position="4"/>
        <end position="135"/>
    </location>
</feature>
<evidence type="ECO:0000313" key="3">
    <source>
        <dbReference type="EMBL" id="PIZ43647.1"/>
    </source>
</evidence>
<protein>
    <recommendedName>
        <fullName evidence="2">EamA domain-containing protein</fullName>
    </recommendedName>
</protein>
<evidence type="ECO:0000256" key="1">
    <source>
        <dbReference type="SAM" id="Phobius"/>
    </source>
</evidence>
<feature type="transmembrane region" description="Helical" evidence="1">
    <location>
        <begin position="180"/>
        <end position="197"/>
    </location>
</feature>
<gene>
    <name evidence="3" type="ORF">COY34_00540</name>
</gene>
<dbReference type="AlphaFoldDB" id="A0A2M7TDR2"/>
<feature type="transmembrane region" description="Helical" evidence="1">
    <location>
        <begin position="237"/>
        <end position="257"/>
    </location>
</feature>
<sequence length="293" mass="32951">MPSYVLYAIAAAILNSFLGIYQKLVSKYSVTNFYAFTFYAFFLPIFFTPFLFLFFGFVSPIAALRFLIPQVLFFFLGSCLLYSVIFKNEASNINPLFPLKLVFVPFIAYFILGEVFSTTVYIFILFIICGAILVSIDESFRPAAFFKKGNLILILALFSFAMADVLAGKTTQIISPFQTLAWQIVFLFPFSLPFWFLKRKAKTGETRRNILAIFGMSFMLIAVVSLLYQAFAQNVTLSNSIAMANGPLTLLLIVIIGKTNPHFLENHTLKIYLIRIGGSLLMYAAALGIIVNL</sequence>
<feature type="transmembrane region" description="Helical" evidence="1">
    <location>
        <begin position="269"/>
        <end position="291"/>
    </location>
</feature>
<accession>A0A2M7TDR2</accession>
<dbReference type="InterPro" id="IPR037185">
    <property type="entry name" value="EmrE-like"/>
</dbReference>